<accession>X1QTZ6</accession>
<dbReference type="EMBL" id="BARW01002557">
    <property type="protein sequence ID" value="GAI72022.1"/>
    <property type="molecule type" value="Genomic_DNA"/>
</dbReference>
<organism evidence="1">
    <name type="scientific">marine sediment metagenome</name>
    <dbReference type="NCBI Taxonomy" id="412755"/>
    <lineage>
        <taxon>unclassified sequences</taxon>
        <taxon>metagenomes</taxon>
        <taxon>ecological metagenomes</taxon>
    </lineage>
</organism>
<protein>
    <submittedName>
        <fullName evidence="1">Uncharacterized protein</fullName>
    </submittedName>
</protein>
<dbReference type="AlphaFoldDB" id="X1QTZ6"/>
<reference evidence="1" key="1">
    <citation type="journal article" date="2014" name="Front. Microbiol.">
        <title>High frequency of phylogenetically diverse reductive dehalogenase-homologous genes in deep subseafloor sedimentary metagenomes.</title>
        <authorList>
            <person name="Kawai M."/>
            <person name="Futagami T."/>
            <person name="Toyoda A."/>
            <person name="Takaki Y."/>
            <person name="Nishi S."/>
            <person name="Hori S."/>
            <person name="Arai W."/>
            <person name="Tsubouchi T."/>
            <person name="Morono Y."/>
            <person name="Uchiyama I."/>
            <person name="Ito T."/>
            <person name="Fujiyama A."/>
            <person name="Inagaki F."/>
            <person name="Takami H."/>
        </authorList>
    </citation>
    <scope>NUCLEOTIDE SEQUENCE</scope>
    <source>
        <strain evidence="1">Expedition CK06-06</strain>
    </source>
</reference>
<proteinExistence type="predicted"/>
<dbReference type="Gene3D" id="3.60.20.10">
    <property type="entry name" value="Glutamine Phosphoribosylpyrophosphate, subunit 1, domain 1"/>
    <property type="match status" value="1"/>
</dbReference>
<evidence type="ECO:0000313" key="1">
    <source>
        <dbReference type="EMBL" id="GAI72022.1"/>
    </source>
</evidence>
<gene>
    <name evidence="1" type="ORF">S12H4_07059</name>
</gene>
<dbReference type="SUPFAM" id="SSF56235">
    <property type="entry name" value="N-terminal nucleophile aminohydrolases (Ntn hydrolases)"/>
    <property type="match status" value="1"/>
</dbReference>
<sequence>MILFTDRFETRPIYYDLNKNQFIFASEVKSILVNDLDKSIDLNAVTDLLVLIFNKEFHQTTKNVYYEIPDIYISNYKNPIHCYFVMLMNEHGRRGTLGGIILNMESGKCSGSIAHLMKIIPG</sequence>
<comment type="caution">
    <text evidence="1">The sequence shown here is derived from an EMBL/GenBank/DDBJ whole genome shotgun (WGS) entry which is preliminary data.</text>
</comment>
<dbReference type="InterPro" id="IPR029055">
    <property type="entry name" value="Ntn_hydrolases_N"/>
</dbReference>
<name>X1QTZ6_9ZZZZ</name>